<dbReference type="EMBL" id="BSNF01000006">
    <property type="protein sequence ID" value="GLQ06146.1"/>
    <property type="molecule type" value="Genomic_DNA"/>
</dbReference>
<dbReference type="Proteomes" id="UP001161409">
    <property type="component" value="Unassembled WGS sequence"/>
</dbReference>
<dbReference type="CDD" id="cd06580">
    <property type="entry name" value="TM_PBP1_transp_TpRbsC_like"/>
    <property type="match status" value="1"/>
</dbReference>
<feature type="transmembrane region" description="Helical" evidence="6">
    <location>
        <begin position="21"/>
        <end position="43"/>
    </location>
</feature>
<evidence type="ECO:0000256" key="1">
    <source>
        <dbReference type="ARBA" id="ARBA00004651"/>
    </source>
</evidence>
<dbReference type="PANTHER" id="PTHR47089">
    <property type="entry name" value="ABC TRANSPORTER, PERMEASE PROTEIN"/>
    <property type="match status" value="1"/>
</dbReference>
<evidence type="ECO:0000256" key="3">
    <source>
        <dbReference type="ARBA" id="ARBA00022692"/>
    </source>
</evidence>
<sequence length="358" mass="38293">MLLKIEKRPEPSRKMVYVTPVLALLLTVVTSMALFEFLGVNPVEALRNFFIVPINNKYGATELLVKATPLILCAIGLSVGFRANVWNIGAEGQLTFGAIVGGGVFVYFHDVDSVFLLPIMIAMGALGGAIWGGIPAFLKTRFNANEILTSLMLVYVALLLLSFLVHGPWRDPDGFNFPESRVFSDSATMPVLLEGTRLHFGTILALLAVFGTWIMLAKTLVGFQVKVIGAAPKAGAYAGFSQKKIIWFSLLFGGALAGIAGVSEVAGPVGQLLPSISPGYGFTAIIVAFLGRLHPAGIIFAGLLMALTYLGGETAQINLGLPVAVTGVFQGMVLFYLLACDVLVNYRFRFNKIGKVTS</sequence>
<evidence type="ECO:0000313" key="7">
    <source>
        <dbReference type="EMBL" id="GLQ06146.1"/>
    </source>
</evidence>
<dbReference type="Pfam" id="PF02653">
    <property type="entry name" value="BPD_transp_2"/>
    <property type="match status" value="1"/>
</dbReference>
<reference evidence="7" key="1">
    <citation type="journal article" date="2014" name="Int. J. Syst. Evol. Microbiol.">
        <title>Complete genome of a new Firmicutes species belonging to the dominant human colonic microbiota ('Ruminococcus bicirculans') reveals two chromosomes and a selective capacity to utilize plant glucans.</title>
        <authorList>
            <consortium name="NISC Comparative Sequencing Program"/>
            <person name="Wegmann U."/>
            <person name="Louis P."/>
            <person name="Goesmann A."/>
            <person name="Henrissat B."/>
            <person name="Duncan S.H."/>
            <person name="Flint H.J."/>
        </authorList>
    </citation>
    <scope>NUCLEOTIDE SEQUENCE</scope>
    <source>
        <strain evidence="7">NBRC 103408</strain>
    </source>
</reference>
<feature type="transmembrane region" description="Helical" evidence="6">
    <location>
        <begin position="150"/>
        <end position="169"/>
    </location>
</feature>
<keyword evidence="2" id="KW-1003">Cell membrane</keyword>
<evidence type="ECO:0000256" key="4">
    <source>
        <dbReference type="ARBA" id="ARBA00022989"/>
    </source>
</evidence>
<protein>
    <submittedName>
        <fullName evidence="7">ABC transporter permease</fullName>
    </submittedName>
</protein>
<feature type="transmembrane region" description="Helical" evidence="6">
    <location>
        <begin position="198"/>
        <end position="216"/>
    </location>
</feature>
<gene>
    <name evidence="7" type="ORF">GCM10007924_13670</name>
</gene>
<evidence type="ECO:0000313" key="8">
    <source>
        <dbReference type="Proteomes" id="UP001161409"/>
    </source>
</evidence>
<feature type="transmembrane region" description="Helical" evidence="6">
    <location>
        <begin position="245"/>
        <end position="262"/>
    </location>
</feature>
<proteinExistence type="predicted"/>
<keyword evidence="3 6" id="KW-0812">Transmembrane</keyword>
<keyword evidence="8" id="KW-1185">Reference proteome</keyword>
<keyword evidence="4 6" id="KW-1133">Transmembrane helix</keyword>
<comment type="caution">
    <text evidence="7">The sequence shown here is derived from an EMBL/GenBank/DDBJ whole genome shotgun (WGS) entry which is preliminary data.</text>
</comment>
<evidence type="ECO:0000256" key="2">
    <source>
        <dbReference type="ARBA" id="ARBA00022475"/>
    </source>
</evidence>
<reference evidence="7" key="2">
    <citation type="submission" date="2023-01" db="EMBL/GenBank/DDBJ databases">
        <title>Draft genome sequence of Sneathiella chinensis strain NBRC 103408.</title>
        <authorList>
            <person name="Sun Q."/>
            <person name="Mori K."/>
        </authorList>
    </citation>
    <scope>NUCLEOTIDE SEQUENCE</scope>
    <source>
        <strain evidence="7">NBRC 103408</strain>
    </source>
</reference>
<feature type="transmembrane region" description="Helical" evidence="6">
    <location>
        <begin position="63"/>
        <end position="81"/>
    </location>
</feature>
<dbReference type="InterPro" id="IPR001851">
    <property type="entry name" value="ABC_transp_permease"/>
</dbReference>
<evidence type="ECO:0000256" key="5">
    <source>
        <dbReference type="ARBA" id="ARBA00023136"/>
    </source>
</evidence>
<accession>A0ABQ5U6N4</accession>
<evidence type="ECO:0000256" key="6">
    <source>
        <dbReference type="SAM" id="Phobius"/>
    </source>
</evidence>
<feature type="transmembrane region" description="Helical" evidence="6">
    <location>
        <begin position="282"/>
        <end position="307"/>
    </location>
</feature>
<feature type="transmembrane region" description="Helical" evidence="6">
    <location>
        <begin position="319"/>
        <end position="339"/>
    </location>
</feature>
<dbReference type="PANTHER" id="PTHR47089:SF1">
    <property type="entry name" value="GUANOSINE ABC TRANSPORTER PERMEASE PROTEIN NUPP"/>
    <property type="match status" value="1"/>
</dbReference>
<name>A0ABQ5U6N4_9PROT</name>
<comment type="subcellular location">
    <subcellularLocation>
        <location evidence="1">Cell membrane</location>
        <topology evidence="1">Multi-pass membrane protein</topology>
    </subcellularLocation>
</comment>
<feature type="transmembrane region" description="Helical" evidence="6">
    <location>
        <begin position="114"/>
        <end position="138"/>
    </location>
</feature>
<feature type="transmembrane region" description="Helical" evidence="6">
    <location>
        <begin position="88"/>
        <end position="108"/>
    </location>
</feature>
<organism evidence="7 8">
    <name type="scientific">Sneathiella chinensis</name>
    <dbReference type="NCBI Taxonomy" id="349750"/>
    <lineage>
        <taxon>Bacteria</taxon>
        <taxon>Pseudomonadati</taxon>
        <taxon>Pseudomonadota</taxon>
        <taxon>Alphaproteobacteria</taxon>
        <taxon>Sneathiellales</taxon>
        <taxon>Sneathiellaceae</taxon>
        <taxon>Sneathiella</taxon>
    </lineage>
</organism>
<keyword evidence="5 6" id="KW-0472">Membrane</keyword>